<name>A0AAV4CXX4_9GAST</name>
<proteinExistence type="predicted"/>
<accession>A0AAV4CXX4</accession>
<keyword evidence="2" id="KW-1185">Reference proteome</keyword>
<sequence>ENGSDCEVSQHLPQILLFDSNFVFGAHWMEERQTEEKGIDNTQKQAETFGRTNFVFGAHWMEERQTEEKGIDNTQKQEETFGRTNHSNFFPGAHWVEERLTEEKRLNNTQKQAQTFGVTQTGADWRTAHPGCALQTFDSKGARQAGF</sequence>
<evidence type="ECO:0000313" key="1">
    <source>
        <dbReference type="EMBL" id="GFO36698.1"/>
    </source>
</evidence>
<protein>
    <submittedName>
        <fullName evidence="1">Uncharacterized protein</fullName>
    </submittedName>
</protein>
<reference evidence="1 2" key="1">
    <citation type="journal article" date="2021" name="Elife">
        <title>Chloroplast acquisition without the gene transfer in kleptoplastic sea slugs, Plakobranchus ocellatus.</title>
        <authorList>
            <person name="Maeda T."/>
            <person name="Takahashi S."/>
            <person name="Yoshida T."/>
            <person name="Shimamura S."/>
            <person name="Takaki Y."/>
            <person name="Nagai Y."/>
            <person name="Toyoda A."/>
            <person name="Suzuki Y."/>
            <person name="Arimoto A."/>
            <person name="Ishii H."/>
            <person name="Satoh N."/>
            <person name="Nishiyama T."/>
            <person name="Hasebe M."/>
            <person name="Maruyama T."/>
            <person name="Minagawa J."/>
            <person name="Obokata J."/>
            <person name="Shigenobu S."/>
        </authorList>
    </citation>
    <scope>NUCLEOTIDE SEQUENCE [LARGE SCALE GENOMIC DNA]</scope>
</reference>
<dbReference type="AlphaFoldDB" id="A0AAV4CXX4"/>
<evidence type="ECO:0000313" key="2">
    <source>
        <dbReference type="Proteomes" id="UP000735302"/>
    </source>
</evidence>
<gene>
    <name evidence="1" type="ORF">PoB_006320300</name>
</gene>
<organism evidence="1 2">
    <name type="scientific">Plakobranchus ocellatus</name>
    <dbReference type="NCBI Taxonomy" id="259542"/>
    <lineage>
        <taxon>Eukaryota</taxon>
        <taxon>Metazoa</taxon>
        <taxon>Spiralia</taxon>
        <taxon>Lophotrochozoa</taxon>
        <taxon>Mollusca</taxon>
        <taxon>Gastropoda</taxon>
        <taxon>Heterobranchia</taxon>
        <taxon>Euthyneura</taxon>
        <taxon>Panpulmonata</taxon>
        <taxon>Sacoglossa</taxon>
        <taxon>Placobranchoidea</taxon>
        <taxon>Plakobranchidae</taxon>
        <taxon>Plakobranchus</taxon>
    </lineage>
</organism>
<feature type="non-terminal residue" evidence="1">
    <location>
        <position position="1"/>
    </location>
</feature>
<comment type="caution">
    <text evidence="1">The sequence shown here is derived from an EMBL/GenBank/DDBJ whole genome shotgun (WGS) entry which is preliminary data.</text>
</comment>
<dbReference type="Proteomes" id="UP000735302">
    <property type="component" value="Unassembled WGS sequence"/>
</dbReference>
<dbReference type="EMBL" id="BLXT01007120">
    <property type="protein sequence ID" value="GFO36698.1"/>
    <property type="molecule type" value="Genomic_DNA"/>
</dbReference>